<reference evidence="2 3" key="1">
    <citation type="journal article" date="2017" name="Environ. Microbiol.">
        <title>Decay of the glycolytic pathway and adaptation to intranuclear parasitism within Enterocytozoonidae microsporidia.</title>
        <authorList>
            <person name="Wiredu Boakye D."/>
            <person name="Jaroenlak P."/>
            <person name="Prachumwat A."/>
            <person name="Williams T.A."/>
            <person name="Bateman K.S."/>
            <person name="Itsathitphaisarn O."/>
            <person name="Sritunyalucksana K."/>
            <person name="Paszkiewicz K.H."/>
            <person name="Moore K.A."/>
            <person name="Stentiford G.D."/>
            <person name="Williams B.A."/>
        </authorList>
    </citation>
    <scope>NUCLEOTIDE SEQUENCE [LARGE SCALE GENOMIC DNA]</scope>
    <source>
        <strain evidence="3">canceri</strain>
    </source>
</reference>
<comment type="caution">
    <text evidence="2">The sequence shown here is derived from an EMBL/GenBank/DDBJ whole genome shotgun (WGS) entry which is preliminary data.</text>
</comment>
<name>A0A1X0Q9F2_9MICR</name>
<dbReference type="EMBL" id="LTAI01001151">
    <property type="protein sequence ID" value="ORD96335.1"/>
    <property type="molecule type" value="Genomic_DNA"/>
</dbReference>
<dbReference type="VEuPathDB" id="MicrosporidiaDB:HERIO_2260"/>
<proteinExistence type="predicted"/>
<dbReference type="Proteomes" id="UP000192501">
    <property type="component" value="Unassembled WGS sequence"/>
</dbReference>
<feature type="transmembrane region" description="Helical" evidence="1">
    <location>
        <begin position="66"/>
        <end position="89"/>
    </location>
</feature>
<dbReference type="AlphaFoldDB" id="A0A1X0Q9F2"/>
<keyword evidence="1" id="KW-1133">Transmembrane helix</keyword>
<accession>A0A1X0Q9F2</accession>
<keyword evidence="1" id="KW-0472">Membrane</keyword>
<evidence type="ECO:0000256" key="1">
    <source>
        <dbReference type="SAM" id="Phobius"/>
    </source>
</evidence>
<organism evidence="2 3">
    <name type="scientific">Hepatospora eriocheir</name>
    <dbReference type="NCBI Taxonomy" id="1081669"/>
    <lineage>
        <taxon>Eukaryota</taxon>
        <taxon>Fungi</taxon>
        <taxon>Fungi incertae sedis</taxon>
        <taxon>Microsporidia</taxon>
        <taxon>Hepatosporidae</taxon>
        <taxon>Hepatospora</taxon>
    </lineage>
</organism>
<evidence type="ECO:0000313" key="2">
    <source>
        <dbReference type="EMBL" id="ORD96335.1"/>
    </source>
</evidence>
<evidence type="ECO:0000313" key="3">
    <source>
        <dbReference type="Proteomes" id="UP000192501"/>
    </source>
</evidence>
<keyword evidence="1" id="KW-0812">Transmembrane</keyword>
<sequence>MNHWYSSILEPLLLGPTKNLIEFLYTKGVLKRYVKCVSCQQDIETRLYTGNRDGVVFRCINYSKFIFIRIMSLLSSFNVLLSSILKICYKWFNNQTQIQIGSKVNEVRKVIMKIIDLIRRRCLKHATENLHLFEVIVWLCK</sequence>
<dbReference type="VEuPathDB" id="MicrosporidiaDB:A0H76_472"/>
<gene>
    <name evidence="2" type="ORF">A0H76_472</name>
</gene>
<protein>
    <submittedName>
        <fullName evidence="2">Uncharacterized protein</fullName>
    </submittedName>
</protein>